<feature type="signal peptide" evidence="1">
    <location>
        <begin position="1"/>
        <end position="26"/>
    </location>
</feature>
<accession>G6EK27</accession>
<dbReference type="RefSeq" id="WP_007015605.1">
    <property type="nucleotide sequence ID" value="NZ_AGFM01000086.1"/>
</dbReference>
<dbReference type="AlphaFoldDB" id="G6EK27"/>
<keyword evidence="1" id="KW-0732">Signal</keyword>
<dbReference type="Proteomes" id="UP000004030">
    <property type="component" value="Unassembled WGS sequence"/>
</dbReference>
<keyword evidence="3" id="KW-1185">Reference proteome</keyword>
<dbReference type="InterPro" id="IPR009649">
    <property type="entry name" value="TraU"/>
</dbReference>
<dbReference type="KEGG" id="npn:JI59_23750"/>
<comment type="caution">
    <text evidence="2">The sequence shown here is derived from an EMBL/GenBank/DDBJ whole genome shotgun (WGS) entry which is preliminary data.</text>
</comment>
<dbReference type="NCBIfam" id="NF010297">
    <property type="entry name" value="PRK13737.1"/>
    <property type="match status" value="1"/>
</dbReference>
<feature type="chain" id="PRO_5003488386" evidence="1">
    <location>
        <begin position="27"/>
        <end position="341"/>
    </location>
</feature>
<proteinExistence type="predicted"/>
<evidence type="ECO:0000313" key="2">
    <source>
        <dbReference type="EMBL" id="EHJ58338.1"/>
    </source>
</evidence>
<evidence type="ECO:0000256" key="1">
    <source>
        <dbReference type="SAM" id="SignalP"/>
    </source>
</evidence>
<evidence type="ECO:0000313" key="3">
    <source>
        <dbReference type="Proteomes" id="UP000004030"/>
    </source>
</evidence>
<dbReference type="PATRIC" id="fig|1088721.3.peg.4616"/>
<protein>
    <submittedName>
        <fullName evidence="2">TraU family protein</fullName>
    </submittedName>
</protein>
<gene>
    <name evidence="2" type="ORF">NSU_4698</name>
</gene>
<name>G6EK27_9SPHN</name>
<organism evidence="2 3">
    <name type="scientific">Novosphingobium pentaromativorans US6-1</name>
    <dbReference type="NCBI Taxonomy" id="1088721"/>
    <lineage>
        <taxon>Bacteria</taxon>
        <taxon>Pseudomonadati</taxon>
        <taxon>Pseudomonadota</taxon>
        <taxon>Alphaproteobacteria</taxon>
        <taxon>Sphingomonadales</taxon>
        <taxon>Sphingomonadaceae</taxon>
        <taxon>Novosphingobium</taxon>
    </lineage>
</organism>
<dbReference type="Pfam" id="PF06834">
    <property type="entry name" value="TraU"/>
    <property type="match status" value="1"/>
</dbReference>
<sequence>MHLLRSIGAAILLMLGAIALPQSAQAAGPTCNGKFVNPITDVCWSCLFPLSVGGLKIWPSGRPDTPNPASPICACADPLPRIGISVGFWEPARLADVTMKPWCFPNLGGIRIAPGFDIGQGYLAGPSMVGGRSQSTAKWHVHWYIYPLLYWMEILTDFVCFEQASFDIAYMTEVDPLWQDDSLAALINPEAIIFANPIAQAACAGDCIAGTVHLPLDPLFWCAGCQGSMYPLNGNIPSSIGHVQSSRLALSRFAYKMHRQALAWGTMGSAGLCKKYLMPIMRKQQYRFQMTNPIPTVSGRFACSAIGASTMPPDAGRAFPAAGEDMGYLVWRKRNCCVRAP</sequence>
<dbReference type="EMBL" id="AGFM01000086">
    <property type="protein sequence ID" value="EHJ58338.1"/>
    <property type="molecule type" value="Genomic_DNA"/>
</dbReference>
<reference evidence="2 3" key="1">
    <citation type="journal article" date="2012" name="J. Bacteriol.">
        <title>Genome sequence of benzo(a)pyrene-degrading bacterium Novosphingobium pentaromativorans US6-1.</title>
        <authorList>
            <person name="Luo Y.R."/>
            <person name="Kang S.G."/>
            <person name="Kim S.J."/>
            <person name="Kim M.R."/>
            <person name="Li N."/>
            <person name="Lee J.H."/>
            <person name="Kwon K.K."/>
        </authorList>
    </citation>
    <scope>NUCLEOTIDE SEQUENCE [LARGE SCALE GENOMIC DNA]</scope>
    <source>
        <strain evidence="2 3">US6-1</strain>
    </source>
</reference>
<dbReference type="eggNOG" id="ENOG502Z7SA">
    <property type="taxonomic scope" value="Bacteria"/>
</dbReference>